<evidence type="ECO:0000256" key="3">
    <source>
        <dbReference type="ARBA" id="ARBA00004123"/>
    </source>
</evidence>
<dbReference type="Gene3D" id="3.40.1360.10">
    <property type="match status" value="1"/>
</dbReference>
<dbReference type="PROSITE" id="PS52041">
    <property type="entry name" value="TOPO_IIB"/>
    <property type="match status" value="1"/>
</dbReference>
<comment type="caution">
    <text evidence="15">The sequence shown here is derived from an EMBL/GenBank/DDBJ whole genome shotgun (WGS) entry which is preliminary data.</text>
</comment>
<evidence type="ECO:0000256" key="5">
    <source>
        <dbReference type="ARBA" id="ARBA00012895"/>
    </source>
</evidence>
<dbReference type="InterPro" id="IPR034136">
    <property type="entry name" value="TOPRIM_Topo6A/Spo11"/>
</dbReference>
<accession>A0A397VXG3</accession>
<dbReference type="GO" id="GO:0007131">
    <property type="term" value="P:reciprocal meiotic recombination"/>
    <property type="evidence" value="ECO:0007669"/>
    <property type="project" value="TreeGrafter"/>
</dbReference>
<evidence type="ECO:0000256" key="10">
    <source>
        <dbReference type="ARBA" id="ARBA00023235"/>
    </source>
</evidence>
<dbReference type="OrthoDB" id="521512at2759"/>
<dbReference type="InterPro" id="IPR013048">
    <property type="entry name" value="Meiotic_Spo11"/>
</dbReference>
<organism evidence="15 16">
    <name type="scientific">Gigaspora rosea</name>
    <dbReference type="NCBI Taxonomy" id="44941"/>
    <lineage>
        <taxon>Eukaryota</taxon>
        <taxon>Fungi</taxon>
        <taxon>Fungi incertae sedis</taxon>
        <taxon>Mucoromycota</taxon>
        <taxon>Glomeromycotina</taxon>
        <taxon>Glomeromycetes</taxon>
        <taxon>Diversisporales</taxon>
        <taxon>Gigasporaceae</taxon>
        <taxon>Gigaspora</taxon>
    </lineage>
</organism>
<evidence type="ECO:0000259" key="14">
    <source>
        <dbReference type="Pfam" id="PF21180"/>
    </source>
</evidence>
<comment type="subcellular location">
    <subcellularLocation>
        <location evidence="3">Nucleus</location>
    </subcellularLocation>
</comment>
<dbReference type="GO" id="GO:0005524">
    <property type="term" value="F:ATP binding"/>
    <property type="evidence" value="ECO:0007669"/>
    <property type="project" value="InterPro"/>
</dbReference>
<dbReference type="InterPro" id="IPR036078">
    <property type="entry name" value="Spo11/TopoVI_A_sf"/>
</dbReference>
<dbReference type="Pfam" id="PF04406">
    <property type="entry name" value="TP6A_N"/>
    <property type="match status" value="1"/>
</dbReference>
<protein>
    <recommendedName>
        <fullName evidence="5">DNA topoisomerase (ATP-hydrolyzing)</fullName>
        <ecNumber evidence="5">5.6.2.2</ecNumber>
    </recommendedName>
</protein>
<reference evidence="15 16" key="1">
    <citation type="submission" date="2018-06" db="EMBL/GenBank/DDBJ databases">
        <title>Comparative genomics reveals the genomic features of Rhizophagus irregularis, R. cerebriforme, R. diaphanum and Gigaspora rosea, and their symbiotic lifestyle signature.</title>
        <authorList>
            <person name="Morin E."/>
            <person name="San Clemente H."/>
            <person name="Chen E.C.H."/>
            <person name="De La Providencia I."/>
            <person name="Hainaut M."/>
            <person name="Kuo A."/>
            <person name="Kohler A."/>
            <person name="Murat C."/>
            <person name="Tang N."/>
            <person name="Roy S."/>
            <person name="Loubradou J."/>
            <person name="Henrissat B."/>
            <person name="Grigoriev I.V."/>
            <person name="Corradi N."/>
            <person name="Roux C."/>
            <person name="Martin F.M."/>
        </authorList>
    </citation>
    <scope>NUCLEOTIDE SEQUENCE [LARGE SCALE GENOMIC DNA]</scope>
    <source>
        <strain evidence="15 16">DAOM 194757</strain>
    </source>
</reference>
<keyword evidence="11" id="KW-0539">Nucleus</keyword>
<keyword evidence="8 12" id="KW-0799">Topoisomerase</keyword>
<evidence type="ECO:0000256" key="12">
    <source>
        <dbReference type="PROSITE-ProRule" id="PRU01385"/>
    </source>
</evidence>
<dbReference type="GO" id="GO:0000706">
    <property type="term" value="P:meiotic DNA double-strand break processing"/>
    <property type="evidence" value="ECO:0007669"/>
    <property type="project" value="TreeGrafter"/>
</dbReference>
<proteinExistence type="inferred from homology"/>
<feature type="active site" description="O-(5'-phospho-DNA)-tyrosine intermediate" evidence="12">
    <location>
        <position position="112"/>
    </location>
</feature>
<dbReference type="GO" id="GO:0000228">
    <property type="term" value="C:nuclear chromosome"/>
    <property type="evidence" value="ECO:0007669"/>
    <property type="project" value="TreeGrafter"/>
</dbReference>
<keyword evidence="16" id="KW-1185">Reference proteome</keyword>
<name>A0A397VXG3_9GLOM</name>
<evidence type="ECO:0000256" key="6">
    <source>
        <dbReference type="ARBA" id="ARBA00022723"/>
    </source>
</evidence>
<evidence type="ECO:0000256" key="7">
    <source>
        <dbReference type="ARBA" id="ARBA00022842"/>
    </source>
</evidence>
<keyword evidence="9 12" id="KW-0238">DNA-binding</keyword>
<feature type="domain" description="Spo11/DNA topoisomerase VI subunit A N-terminal" evidence="13">
    <location>
        <begin position="85"/>
        <end position="144"/>
    </location>
</feature>
<dbReference type="InterPro" id="IPR002815">
    <property type="entry name" value="Spo11/TopoVI_A"/>
</dbReference>
<evidence type="ECO:0000256" key="8">
    <source>
        <dbReference type="ARBA" id="ARBA00023029"/>
    </source>
</evidence>
<comment type="catalytic activity">
    <reaction evidence="1 12">
        <text>ATP-dependent breakage, passage and rejoining of double-stranded DNA.</text>
        <dbReference type="EC" id="5.6.2.2"/>
    </reaction>
</comment>
<keyword evidence="10 12" id="KW-0413">Isomerase</keyword>
<dbReference type="CDD" id="cd00223">
    <property type="entry name" value="TOPRIM_TopoIIB_SPO"/>
    <property type="match status" value="1"/>
</dbReference>
<keyword evidence="6" id="KW-0479">Metal-binding</keyword>
<feature type="domain" description="Topoisomerase 6 subunit A/Spo11 TOPRIM" evidence="14">
    <location>
        <begin position="192"/>
        <end position="358"/>
    </location>
</feature>
<dbReference type="GO" id="GO:0003677">
    <property type="term" value="F:DNA binding"/>
    <property type="evidence" value="ECO:0007669"/>
    <property type="project" value="UniProtKB-UniRule"/>
</dbReference>
<dbReference type="PRINTS" id="PR01551">
    <property type="entry name" value="SPO11HOMOLOG"/>
</dbReference>
<dbReference type="Gene3D" id="1.10.10.10">
    <property type="entry name" value="Winged helix-like DNA-binding domain superfamily/Winged helix DNA-binding domain"/>
    <property type="match status" value="1"/>
</dbReference>
<evidence type="ECO:0000256" key="4">
    <source>
        <dbReference type="ARBA" id="ARBA00006559"/>
    </source>
</evidence>
<evidence type="ECO:0000313" key="16">
    <source>
        <dbReference type="Proteomes" id="UP000266673"/>
    </source>
</evidence>
<dbReference type="GO" id="GO:0046872">
    <property type="term" value="F:metal ion binding"/>
    <property type="evidence" value="ECO:0007669"/>
    <property type="project" value="UniProtKB-KW"/>
</dbReference>
<dbReference type="GO" id="GO:0042138">
    <property type="term" value="P:meiotic DNA double-strand break formation"/>
    <property type="evidence" value="ECO:0007669"/>
    <property type="project" value="InterPro"/>
</dbReference>
<dbReference type="PANTHER" id="PTHR10848:SF0">
    <property type="entry name" value="MEIOTIC RECOMBINATION PROTEIN SPO11"/>
    <property type="match status" value="1"/>
</dbReference>
<dbReference type="AlphaFoldDB" id="A0A397VXG3"/>
<gene>
    <name evidence="15" type="ORF">C2G38_631027</name>
</gene>
<evidence type="ECO:0000256" key="2">
    <source>
        <dbReference type="ARBA" id="ARBA00001946"/>
    </source>
</evidence>
<dbReference type="Pfam" id="PF21180">
    <property type="entry name" value="TOP6A-Spo11_Toprim"/>
    <property type="match status" value="1"/>
</dbReference>
<dbReference type="Proteomes" id="UP000266673">
    <property type="component" value="Unassembled WGS sequence"/>
</dbReference>
<dbReference type="EC" id="5.6.2.2" evidence="5"/>
<dbReference type="InterPro" id="IPR036388">
    <property type="entry name" value="WH-like_DNA-bd_sf"/>
</dbReference>
<dbReference type="EMBL" id="QKWP01000206">
    <property type="protein sequence ID" value="RIB24673.1"/>
    <property type="molecule type" value="Genomic_DNA"/>
</dbReference>
<dbReference type="PANTHER" id="PTHR10848">
    <property type="entry name" value="MEIOTIC RECOMBINATION PROTEIN SPO11"/>
    <property type="match status" value="1"/>
</dbReference>
<dbReference type="STRING" id="44941.A0A397VXG3"/>
<evidence type="ECO:0000313" key="15">
    <source>
        <dbReference type="EMBL" id="RIB24673.1"/>
    </source>
</evidence>
<evidence type="ECO:0000256" key="11">
    <source>
        <dbReference type="ARBA" id="ARBA00023242"/>
    </source>
</evidence>
<dbReference type="InterPro" id="IPR013049">
    <property type="entry name" value="Spo11/TopoVI_A_N"/>
</dbReference>
<evidence type="ECO:0000259" key="13">
    <source>
        <dbReference type="Pfam" id="PF04406"/>
    </source>
</evidence>
<evidence type="ECO:0000256" key="1">
    <source>
        <dbReference type="ARBA" id="ARBA00000185"/>
    </source>
</evidence>
<sequence length="375" mass="43178">MDNIHESKAFLETTFRPRDWVIQKIESMIEKLLSNIANGSPPVLQTVSNVKRRECHTEYDVQSGTLRRKSNNFKDVSFLKNPRGFAIIIRILDICHELLIHDVTATKRDIYYKDVRLFGNQHTVDAAIDELACLFRVPRACLNVTASAKGLVAGALKIIQKDKTILDCQSLNNQGILIPTDQIDRVETNAEFVLVVEKEATFQYLLSSRIFEKFGPCIIITGKGYPDLATRQLVKILGDLRHSNNLINSFETIPILGFFDNDPYGIEILSVYKFGSTAMSFDNENLATPIIKWLGLHCADWQKYNISKNTLLPLTSADRKKAYQLLQREYFQDEWRNEICRMLYMEKKAEMQSLCENDDILNYLMMKFKCPNSWL</sequence>
<comment type="similarity">
    <text evidence="4 12">Belongs to the TOP6A family.</text>
</comment>
<evidence type="ECO:0000256" key="9">
    <source>
        <dbReference type="ARBA" id="ARBA00023125"/>
    </source>
</evidence>
<keyword evidence="7" id="KW-0460">Magnesium</keyword>
<dbReference type="GO" id="GO:0003918">
    <property type="term" value="F:DNA topoisomerase type II (double strand cut, ATP-hydrolyzing) activity"/>
    <property type="evidence" value="ECO:0007669"/>
    <property type="project" value="UniProtKB-UniRule"/>
</dbReference>
<dbReference type="SUPFAM" id="SSF56726">
    <property type="entry name" value="DNA topoisomerase IV, alpha subunit"/>
    <property type="match status" value="1"/>
</dbReference>
<dbReference type="PRINTS" id="PR01550">
    <property type="entry name" value="TOP6AFAMILY"/>
</dbReference>
<comment type="cofactor">
    <cofactor evidence="2">
        <name>Mg(2+)</name>
        <dbReference type="ChEBI" id="CHEBI:18420"/>
    </cofactor>
</comment>